<comment type="caution">
    <text evidence="1">The sequence shown here is derived from an EMBL/GenBank/DDBJ whole genome shotgun (WGS) entry which is preliminary data.</text>
</comment>
<accession>A0A853DFC6</accession>
<evidence type="ECO:0000313" key="2">
    <source>
        <dbReference type="Proteomes" id="UP000571817"/>
    </source>
</evidence>
<name>A0A853DFC6_9MICO</name>
<proteinExistence type="predicted"/>
<evidence type="ECO:0000313" key="1">
    <source>
        <dbReference type="EMBL" id="NYJ74679.1"/>
    </source>
</evidence>
<dbReference type="Proteomes" id="UP000571817">
    <property type="component" value="Unassembled WGS sequence"/>
</dbReference>
<dbReference type="AlphaFoldDB" id="A0A853DFC6"/>
<gene>
    <name evidence="1" type="ORF">HNR15_001642</name>
</gene>
<organism evidence="1 2">
    <name type="scientific">Allobranchiibius huperziae</name>
    <dbReference type="NCBI Taxonomy" id="1874116"/>
    <lineage>
        <taxon>Bacteria</taxon>
        <taxon>Bacillati</taxon>
        <taxon>Actinomycetota</taxon>
        <taxon>Actinomycetes</taxon>
        <taxon>Micrococcales</taxon>
        <taxon>Dermacoccaceae</taxon>
        <taxon>Allobranchiibius</taxon>
    </lineage>
</organism>
<dbReference type="EMBL" id="JACCFW010000001">
    <property type="protein sequence ID" value="NYJ74679.1"/>
    <property type="molecule type" value="Genomic_DNA"/>
</dbReference>
<reference evidence="1 2" key="1">
    <citation type="submission" date="2020-07" db="EMBL/GenBank/DDBJ databases">
        <title>Sequencing the genomes of 1000 actinobacteria strains.</title>
        <authorList>
            <person name="Klenk H.-P."/>
        </authorList>
    </citation>
    <scope>NUCLEOTIDE SEQUENCE [LARGE SCALE GENOMIC DNA]</scope>
    <source>
        <strain evidence="1 2">DSM 29531</strain>
    </source>
</reference>
<protein>
    <submittedName>
        <fullName evidence="1">Uncharacterized protein</fullName>
    </submittedName>
</protein>
<dbReference type="Pfam" id="PF24585">
    <property type="entry name" value="YunG"/>
    <property type="match status" value="1"/>
</dbReference>
<dbReference type="InterPro" id="IPR056238">
    <property type="entry name" value="YunG-like"/>
</dbReference>
<dbReference type="RefSeq" id="WP_218883612.1">
    <property type="nucleotide sequence ID" value="NZ_JACCFW010000001.1"/>
</dbReference>
<sequence length="149" mass="16613">MATAAHDNSPEPSPTLADLRTAFLSSWGSDTCYPESEHEWSDSNPARDQCGMTALVAHDVLGGEITLAEVHVAGTKVGHHYWNVLPDGTTVDFTGGQFRPDEVITNAHPVIRPPDAPHRHRDRYELLRCRVLDHLERARDETLEARQAR</sequence>
<keyword evidence="2" id="KW-1185">Reference proteome</keyword>